<dbReference type="Pfam" id="PF09184">
    <property type="entry name" value="PPP4R2"/>
    <property type="match status" value="1"/>
</dbReference>
<evidence type="ECO:0008006" key="5">
    <source>
        <dbReference type="Google" id="ProtNLM"/>
    </source>
</evidence>
<organism evidence="3 4">
    <name type="scientific">Clavelina lepadiformis</name>
    <name type="common">Light-bulb sea squirt</name>
    <name type="synonym">Ascidia lepadiformis</name>
    <dbReference type="NCBI Taxonomy" id="159417"/>
    <lineage>
        <taxon>Eukaryota</taxon>
        <taxon>Metazoa</taxon>
        <taxon>Chordata</taxon>
        <taxon>Tunicata</taxon>
        <taxon>Ascidiacea</taxon>
        <taxon>Aplousobranchia</taxon>
        <taxon>Clavelinidae</taxon>
        <taxon>Clavelina</taxon>
    </lineage>
</organism>
<accession>A0ABP0GF98</accession>
<comment type="similarity">
    <text evidence="1">Belongs to the PPP4R2 family.</text>
</comment>
<dbReference type="InterPro" id="IPR015267">
    <property type="entry name" value="PPP4R2"/>
</dbReference>
<feature type="region of interest" description="Disordered" evidence="2">
    <location>
        <begin position="378"/>
        <end position="433"/>
    </location>
</feature>
<evidence type="ECO:0000256" key="2">
    <source>
        <dbReference type="SAM" id="MobiDB-lite"/>
    </source>
</evidence>
<protein>
    <recommendedName>
        <fullName evidence="5">Serine/threonine-protein phosphatase 4 regulatory subunit 2</fullName>
    </recommendedName>
</protein>
<name>A0ABP0GF98_CLALP</name>
<comment type="caution">
    <text evidence="3">The sequence shown here is derived from an EMBL/GenBank/DDBJ whole genome shotgun (WGS) entry which is preliminary data.</text>
</comment>
<evidence type="ECO:0000313" key="4">
    <source>
        <dbReference type="Proteomes" id="UP001642483"/>
    </source>
</evidence>
<feature type="region of interest" description="Disordered" evidence="2">
    <location>
        <begin position="226"/>
        <end position="255"/>
    </location>
</feature>
<reference evidence="3 4" key="1">
    <citation type="submission" date="2024-02" db="EMBL/GenBank/DDBJ databases">
        <authorList>
            <person name="Daric V."/>
            <person name="Darras S."/>
        </authorList>
    </citation>
    <scope>NUCLEOTIDE SEQUENCE [LARGE SCALE GENOMIC DNA]</scope>
</reference>
<dbReference type="PANTHER" id="PTHR16487">
    <property type="entry name" value="PPP4R2-RELATED PROTEIN"/>
    <property type="match status" value="1"/>
</dbReference>
<evidence type="ECO:0000313" key="3">
    <source>
        <dbReference type="EMBL" id="CAK8689479.1"/>
    </source>
</evidence>
<proteinExistence type="inferred from homology"/>
<dbReference type="PANTHER" id="PTHR16487:SF0">
    <property type="entry name" value="PROTEIN PHOSPHATASE 4 REGULATORY SUBUNIT 2-RELATED"/>
    <property type="match status" value="1"/>
</dbReference>
<evidence type="ECO:0000256" key="1">
    <source>
        <dbReference type="ARBA" id="ARBA00009207"/>
    </source>
</evidence>
<keyword evidence="4" id="KW-1185">Reference proteome</keyword>
<sequence length="433" mass="47752">MKSKPDLANLNFAEPPSVMDATIQGYLQAISIFQDNGPNQLPDELEQFLLHVAKTGDVLSSMGSSWEKIQKIFVMKMKHVIDEFYETNPYVAGKVNSNCENDEFSEMRERLVTLVHGFDSPPFTFQRLCELLTNPKKNYTKCEKFMRAVEKNLMVVSSWNYPSRRSSEGVEQVNGGFDVRSNYGSHERSLSGEWASLPHSPIPLSSPAAPYFPAATKSIQVLFKEENTKSNDEDADTSDNATENSDEKPYTENGTVSSVAANQDENQSSSNKKSLADYNCELKDDNKADDGSQSEGANYADFVSSNTGETVTTTLGTFTSIATNESGDSILTLTDIKHSSDEKKEPLPGVDTLIKCSSTETISTEKIENPKNLNIDYQAGDFGAEESTGITASSRSPKRKLSSEEIPMEIGSPTKRAKYSDDEDTNMESAEHS</sequence>
<dbReference type="EMBL" id="CAWYQH010000108">
    <property type="protein sequence ID" value="CAK8689479.1"/>
    <property type="molecule type" value="Genomic_DNA"/>
</dbReference>
<gene>
    <name evidence="3" type="ORF">CVLEPA_LOCUS21479</name>
</gene>
<dbReference type="Proteomes" id="UP001642483">
    <property type="component" value="Unassembled WGS sequence"/>
</dbReference>